<sequence length="311" mass="34673">MSNRRFKIGPEGFPEMPGMMLATVEALKEIGGSATIHELDEKVAELEQVTEEEQSFMMVGKNSSQPRLNYYLAWARTYLRRGDAVENSSRGVWALTETGASITSIEHCQNIFDLVVEEEKEKARQRRLAKTQEQVPVKSDDAAVNPSQVDDADEILEPDLNWDDHLLAVLRKMDPSAFERLAQRLLREAGFTKVEVRGKSGDGGIDGVGVLRVNLVSFQVYFQCKRYTGGVSAHEIRDFRGAMQGRADKGLFITTGHYTAQANEEATRDGATAIDLIDGNRLCELLKVNGLGVSTEMVERVKIDANWFESI</sequence>
<dbReference type="Pfam" id="PF04471">
    <property type="entry name" value="Mrr_cat"/>
    <property type="match status" value="1"/>
</dbReference>
<dbReference type="InterPro" id="IPR011335">
    <property type="entry name" value="Restrct_endonuc-II-like"/>
</dbReference>
<reference evidence="3" key="1">
    <citation type="journal article" date="2014" name="Int. J. Syst. Evol. Microbiol.">
        <title>Complete genome of a new Firmicutes species belonging to the dominant human colonic microbiota ('Ruminococcus bicirculans') reveals two chromosomes and a selective capacity to utilize plant glucans.</title>
        <authorList>
            <consortium name="NISC Comparative Sequencing Program"/>
            <person name="Wegmann U."/>
            <person name="Louis P."/>
            <person name="Goesmann A."/>
            <person name="Henrissat B."/>
            <person name="Duncan S.H."/>
            <person name="Flint H.J."/>
        </authorList>
    </citation>
    <scope>NUCLEOTIDE SEQUENCE</scope>
    <source>
        <strain evidence="3">NBRC 109915</strain>
    </source>
</reference>
<dbReference type="InterPro" id="IPR011856">
    <property type="entry name" value="tRNA_endonuc-like_dom_sf"/>
</dbReference>
<dbReference type="PANTHER" id="PTHR30015">
    <property type="entry name" value="MRR RESTRICTION SYSTEM PROTEIN"/>
    <property type="match status" value="1"/>
</dbReference>
<dbReference type="Pfam" id="PF14338">
    <property type="entry name" value="Mrr_N"/>
    <property type="match status" value="1"/>
</dbReference>
<feature type="domain" description="Restriction system protein Mrr-like N-terminal" evidence="2">
    <location>
        <begin position="19"/>
        <end position="102"/>
    </location>
</feature>
<dbReference type="RefSeq" id="WP_284374449.1">
    <property type="nucleotide sequence ID" value="NZ_BSNL01000001.1"/>
</dbReference>
<gene>
    <name evidence="3" type="ORF">GCM10007927_28280</name>
</gene>
<dbReference type="InterPro" id="IPR052906">
    <property type="entry name" value="Type_IV_Methyl-Rstrct_Enzyme"/>
</dbReference>
<reference evidence="3" key="2">
    <citation type="submission" date="2023-01" db="EMBL/GenBank/DDBJ databases">
        <title>Draft genome sequence of Sulfitobacter pacificus strain NBRC 109915.</title>
        <authorList>
            <person name="Sun Q."/>
            <person name="Mori K."/>
        </authorList>
    </citation>
    <scope>NUCLEOTIDE SEQUENCE</scope>
    <source>
        <strain evidence="3">NBRC 109915</strain>
    </source>
</reference>
<dbReference type="InterPro" id="IPR007560">
    <property type="entry name" value="Restrct_endonuc_IV_Mrr"/>
</dbReference>
<feature type="domain" description="Restriction endonuclease type IV Mrr" evidence="1">
    <location>
        <begin position="170"/>
        <end position="286"/>
    </location>
</feature>
<evidence type="ECO:0000259" key="2">
    <source>
        <dbReference type="Pfam" id="PF14338"/>
    </source>
</evidence>
<evidence type="ECO:0000313" key="4">
    <source>
        <dbReference type="Proteomes" id="UP001161388"/>
    </source>
</evidence>
<dbReference type="Proteomes" id="UP001161388">
    <property type="component" value="Unassembled WGS sequence"/>
</dbReference>
<protein>
    <submittedName>
        <fullName evidence="3">Mrr restriction system protein</fullName>
    </submittedName>
</protein>
<proteinExistence type="predicted"/>
<keyword evidence="4" id="KW-1185">Reference proteome</keyword>
<name>A0ABQ5VLQ9_9RHOB</name>
<dbReference type="EMBL" id="BSNL01000001">
    <property type="protein sequence ID" value="GLQ28025.1"/>
    <property type="molecule type" value="Genomic_DNA"/>
</dbReference>
<dbReference type="PANTHER" id="PTHR30015:SF7">
    <property type="entry name" value="TYPE IV METHYL-DIRECTED RESTRICTION ENZYME ECOKMRR"/>
    <property type="match status" value="1"/>
</dbReference>
<evidence type="ECO:0000313" key="3">
    <source>
        <dbReference type="EMBL" id="GLQ28025.1"/>
    </source>
</evidence>
<accession>A0ABQ5VLQ9</accession>
<dbReference type="InterPro" id="IPR025745">
    <property type="entry name" value="Mrr-like_N_dom"/>
</dbReference>
<evidence type="ECO:0000259" key="1">
    <source>
        <dbReference type="Pfam" id="PF04471"/>
    </source>
</evidence>
<dbReference type="SUPFAM" id="SSF52980">
    <property type="entry name" value="Restriction endonuclease-like"/>
    <property type="match status" value="1"/>
</dbReference>
<dbReference type="Gene3D" id="3.40.1350.10">
    <property type="match status" value="1"/>
</dbReference>
<comment type="caution">
    <text evidence="3">The sequence shown here is derived from an EMBL/GenBank/DDBJ whole genome shotgun (WGS) entry which is preliminary data.</text>
</comment>
<organism evidence="3 4">
    <name type="scientific">Sulfitobacter pacificus</name>
    <dbReference type="NCBI Taxonomy" id="1499314"/>
    <lineage>
        <taxon>Bacteria</taxon>
        <taxon>Pseudomonadati</taxon>
        <taxon>Pseudomonadota</taxon>
        <taxon>Alphaproteobacteria</taxon>
        <taxon>Rhodobacterales</taxon>
        <taxon>Roseobacteraceae</taxon>
        <taxon>Sulfitobacter</taxon>
    </lineage>
</organism>